<dbReference type="EMBL" id="BAAATE010000002">
    <property type="protein sequence ID" value="GAA2647732.1"/>
    <property type="molecule type" value="Genomic_DNA"/>
</dbReference>
<dbReference type="Gene3D" id="3.40.190.10">
    <property type="entry name" value="Periplasmic binding protein-like II"/>
    <property type="match status" value="1"/>
</dbReference>
<dbReference type="InterPro" id="IPR006059">
    <property type="entry name" value="SBP"/>
</dbReference>
<feature type="compositionally biased region" description="Basic and acidic residues" evidence="1">
    <location>
        <begin position="440"/>
        <end position="449"/>
    </location>
</feature>
<sequence length="460" mass="48303">MRERPPGLYAAALTALAGTALTAVAGCSGGPAEPASGGRTRITVADLPPTTQQNVRQQFLNQVAAFEKANPDIDIEPRESKWEAKTFATRLAGGQVETVFQVPLTEPQGLIKRGQVADISGEVSALPHAATFDKRALAPATDQAGRIYGLPTSQFALGLVYNRQLFDKAGLDVAKPPTTWDEVRAAAKTITDKTGVPGFGVPATNNTGGWIFTTMTYTYGGRVQQDSGGKAVATLDTEQSRAVLGLLKGMRWTDGSMGTQHLRNAADLAKDFAAGKVAMMIATPSSYTEFATQFGGAAEVFGMAALPSAGTPATLLGGKVAVVSPKATAAERAAAVKWIDFFFLKPRYDTKAAATVAAAKAADDVPVGFPYVSLYGPAVADPVLQAEREHANVPVANFEPYEKGVAAQEFVTEPAVAGQDMYAALDTAVQAILTREDAEPAEELRKAQDKAAAALDRARQ</sequence>
<dbReference type="Proteomes" id="UP001501666">
    <property type="component" value="Unassembled WGS sequence"/>
</dbReference>
<keyword evidence="2" id="KW-0732">Signal</keyword>
<evidence type="ECO:0000256" key="2">
    <source>
        <dbReference type="SAM" id="SignalP"/>
    </source>
</evidence>
<evidence type="ECO:0000256" key="1">
    <source>
        <dbReference type="SAM" id="MobiDB-lite"/>
    </source>
</evidence>
<feature type="compositionally biased region" description="Low complexity" evidence="1">
    <location>
        <begin position="450"/>
        <end position="460"/>
    </location>
</feature>
<dbReference type="RefSeq" id="WP_346143862.1">
    <property type="nucleotide sequence ID" value="NZ_BAAATE010000002.1"/>
</dbReference>
<dbReference type="SUPFAM" id="SSF53850">
    <property type="entry name" value="Periplasmic binding protein-like II"/>
    <property type="match status" value="1"/>
</dbReference>
<dbReference type="PANTHER" id="PTHR43649:SF16">
    <property type="entry name" value="SUGAR-BINDING LIPOPROTEIN"/>
    <property type="match status" value="1"/>
</dbReference>
<dbReference type="PANTHER" id="PTHR43649">
    <property type="entry name" value="ARABINOSE-BINDING PROTEIN-RELATED"/>
    <property type="match status" value="1"/>
</dbReference>
<dbReference type="Pfam" id="PF01547">
    <property type="entry name" value="SBP_bac_1"/>
    <property type="match status" value="1"/>
</dbReference>
<accession>A0ABN3RAX0</accession>
<evidence type="ECO:0000313" key="3">
    <source>
        <dbReference type="EMBL" id="GAA2647732.1"/>
    </source>
</evidence>
<protein>
    <submittedName>
        <fullName evidence="3">Extracellular solute-binding protein</fullName>
    </submittedName>
</protein>
<gene>
    <name evidence="3" type="ORF">GCM10010412_011490</name>
</gene>
<dbReference type="PROSITE" id="PS51257">
    <property type="entry name" value="PROKAR_LIPOPROTEIN"/>
    <property type="match status" value="1"/>
</dbReference>
<reference evidence="3 4" key="1">
    <citation type="journal article" date="2019" name="Int. J. Syst. Evol. Microbiol.">
        <title>The Global Catalogue of Microorganisms (GCM) 10K type strain sequencing project: providing services to taxonomists for standard genome sequencing and annotation.</title>
        <authorList>
            <consortium name="The Broad Institute Genomics Platform"/>
            <consortium name="The Broad Institute Genome Sequencing Center for Infectious Disease"/>
            <person name="Wu L."/>
            <person name="Ma J."/>
        </authorList>
    </citation>
    <scope>NUCLEOTIDE SEQUENCE [LARGE SCALE GENOMIC DNA]</scope>
    <source>
        <strain evidence="3 4">JCM 6835</strain>
    </source>
</reference>
<feature type="region of interest" description="Disordered" evidence="1">
    <location>
        <begin position="440"/>
        <end position="460"/>
    </location>
</feature>
<feature type="chain" id="PRO_5045626347" evidence="2">
    <location>
        <begin position="26"/>
        <end position="460"/>
    </location>
</feature>
<keyword evidence="4" id="KW-1185">Reference proteome</keyword>
<name>A0ABN3RAX0_9ACTN</name>
<evidence type="ECO:0000313" key="4">
    <source>
        <dbReference type="Proteomes" id="UP001501666"/>
    </source>
</evidence>
<comment type="caution">
    <text evidence="3">The sequence shown here is derived from an EMBL/GenBank/DDBJ whole genome shotgun (WGS) entry which is preliminary data.</text>
</comment>
<feature type="signal peptide" evidence="2">
    <location>
        <begin position="1"/>
        <end position="25"/>
    </location>
</feature>
<proteinExistence type="predicted"/>
<organism evidence="3 4">
    <name type="scientific">Nonomuraea recticatena</name>
    <dbReference type="NCBI Taxonomy" id="46178"/>
    <lineage>
        <taxon>Bacteria</taxon>
        <taxon>Bacillati</taxon>
        <taxon>Actinomycetota</taxon>
        <taxon>Actinomycetes</taxon>
        <taxon>Streptosporangiales</taxon>
        <taxon>Streptosporangiaceae</taxon>
        <taxon>Nonomuraea</taxon>
    </lineage>
</organism>
<dbReference type="InterPro" id="IPR050490">
    <property type="entry name" value="Bact_solute-bd_prot1"/>
</dbReference>